<feature type="compositionally biased region" description="Basic and acidic residues" evidence="1">
    <location>
        <begin position="184"/>
        <end position="195"/>
    </location>
</feature>
<dbReference type="AlphaFoldDB" id="A0A0C2X8H1"/>
<name>A0A0C2X8H1_SERVB</name>
<gene>
    <name evidence="2" type="ORF">M408DRAFT_207941</name>
</gene>
<protein>
    <submittedName>
        <fullName evidence="2">Uncharacterized protein</fullName>
    </submittedName>
</protein>
<keyword evidence="3" id="KW-1185">Reference proteome</keyword>
<dbReference type="HOGENOM" id="CLU_1185644_0_0_1"/>
<dbReference type="EMBL" id="KN824313">
    <property type="protein sequence ID" value="KIM25537.1"/>
    <property type="molecule type" value="Genomic_DNA"/>
</dbReference>
<dbReference type="Proteomes" id="UP000054097">
    <property type="component" value="Unassembled WGS sequence"/>
</dbReference>
<feature type="region of interest" description="Disordered" evidence="1">
    <location>
        <begin position="58"/>
        <end position="211"/>
    </location>
</feature>
<evidence type="ECO:0000256" key="1">
    <source>
        <dbReference type="SAM" id="MobiDB-lite"/>
    </source>
</evidence>
<sequence length="234" mass="25568">MLRDGFEHEARRRILTPATRNALAAQNAASVMPTSSSSATAMNNYYSRSASPFSKGFVAHTTLPTHGSGDPNNPLKRPRSPSLEYPRDIRHEKRLKMDDGGIVSASKQPSALREIAKQHSKPLAKRRRAMGKELNINDDMRSSSNDQELVEVERGGSSSGSGELSYAESRSSTSSLVGYGSDSNSHHSDSFHSTRAEYMARPSSQSSLRQIFSSIERSINSRQNHLGTASLSSQ</sequence>
<evidence type="ECO:0000313" key="2">
    <source>
        <dbReference type="EMBL" id="KIM25537.1"/>
    </source>
</evidence>
<reference evidence="2 3" key="1">
    <citation type="submission" date="2014-04" db="EMBL/GenBank/DDBJ databases">
        <authorList>
            <consortium name="DOE Joint Genome Institute"/>
            <person name="Kuo A."/>
            <person name="Zuccaro A."/>
            <person name="Kohler A."/>
            <person name="Nagy L.G."/>
            <person name="Floudas D."/>
            <person name="Copeland A."/>
            <person name="Barry K.W."/>
            <person name="Cichocki N."/>
            <person name="Veneault-Fourrey C."/>
            <person name="LaButti K."/>
            <person name="Lindquist E.A."/>
            <person name="Lipzen A."/>
            <person name="Lundell T."/>
            <person name="Morin E."/>
            <person name="Murat C."/>
            <person name="Sun H."/>
            <person name="Tunlid A."/>
            <person name="Henrissat B."/>
            <person name="Grigoriev I.V."/>
            <person name="Hibbett D.S."/>
            <person name="Martin F."/>
            <person name="Nordberg H.P."/>
            <person name="Cantor M.N."/>
            <person name="Hua S.X."/>
        </authorList>
    </citation>
    <scope>NUCLEOTIDE SEQUENCE [LARGE SCALE GENOMIC DNA]</scope>
    <source>
        <strain evidence="2 3">MAFF 305830</strain>
    </source>
</reference>
<organism evidence="2 3">
    <name type="scientific">Serendipita vermifera MAFF 305830</name>
    <dbReference type="NCBI Taxonomy" id="933852"/>
    <lineage>
        <taxon>Eukaryota</taxon>
        <taxon>Fungi</taxon>
        <taxon>Dikarya</taxon>
        <taxon>Basidiomycota</taxon>
        <taxon>Agaricomycotina</taxon>
        <taxon>Agaricomycetes</taxon>
        <taxon>Sebacinales</taxon>
        <taxon>Serendipitaceae</taxon>
        <taxon>Serendipita</taxon>
    </lineage>
</organism>
<evidence type="ECO:0000313" key="3">
    <source>
        <dbReference type="Proteomes" id="UP000054097"/>
    </source>
</evidence>
<accession>A0A0C2X8H1</accession>
<reference evidence="3" key="2">
    <citation type="submission" date="2015-01" db="EMBL/GenBank/DDBJ databases">
        <title>Evolutionary Origins and Diversification of the Mycorrhizal Mutualists.</title>
        <authorList>
            <consortium name="DOE Joint Genome Institute"/>
            <consortium name="Mycorrhizal Genomics Consortium"/>
            <person name="Kohler A."/>
            <person name="Kuo A."/>
            <person name="Nagy L.G."/>
            <person name="Floudas D."/>
            <person name="Copeland A."/>
            <person name="Barry K.W."/>
            <person name="Cichocki N."/>
            <person name="Veneault-Fourrey C."/>
            <person name="LaButti K."/>
            <person name="Lindquist E.A."/>
            <person name="Lipzen A."/>
            <person name="Lundell T."/>
            <person name="Morin E."/>
            <person name="Murat C."/>
            <person name="Riley R."/>
            <person name="Ohm R."/>
            <person name="Sun H."/>
            <person name="Tunlid A."/>
            <person name="Henrissat B."/>
            <person name="Grigoriev I.V."/>
            <person name="Hibbett D.S."/>
            <person name="Martin F."/>
        </authorList>
    </citation>
    <scope>NUCLEOTIDE SEQUENCE [LARGE SCALE GENOMIC DNA]</scope>
    <source>
        <strain evidence="3">MAFF 305830</strain>
    </source>
</reference>
<feature type="compositionally biased region" description="Basic residues" evidence="1">
    <location>
        <begin position="118"/>
        <end position="129"/>
    </location>
</feature>
<feature type="compositionally biased region" description="Basic and acidic residues" evidence="1">
    <location>
        <begin position="85"/>
        <end position="99"/>
    </location>
</feature>
<proteinExistence type="predicted"/>